<dbReference type="GO" id="GO:0016491">
    <property type="term" value="F:oxidoreductase activity"/>
    <property type="evidence" value="ECO:0007669"/>
    <property type="project" value="UniProtKB-KW"/>
</dbReference>
<dbReference type="PANTHER" id="PTHR13847:SF281">
    <property type="entry name" value="FAD DEPENDENT OXIDOREDUCTASE DOMAIN-CONTAINING PROTEIN"/>
    <property type="match status" value="1"/>
</dbReference>
<dbReference type="Pfam" id="PF01266">
    <property type="entry name" value="DAO"/>
    <property type="match status" value="1"/>
</dbReference>
<comment type="caution">
    <text evidence="3">The sequence shown here is derived from an EMBL/GenBank/DDBJ whole genome shotgun (WGS) entry which is preliminary data.</text>
</comment>
<dbReference type="Proteomes" id="UP000761264">
    <property type="component" value="Unassembled WGS sequence"/>
</dbReference>
<evidence type="ECO:0000313" key="4">
    <source>
        <dbReference type="Proteomes" id="UP000761264"/>
    </source>
</evidence>
<dbReference type="Gene3D" id="3.50.50.60">
    <property type="entry name" value="FAD/NAD(P)-binding domain"/>
    <property type="match status" value="1"/>
</dbReference>
<protein>
    <submittedName>
        <fullName evidence="3">FAD-binding oxidoreductase</fullName>
    </submittedName>
</protein>
<name>A0A967F181_9PROT</name>
<evidence type="ECO:0000256" key="1">
    <source>
        <dbReference type="ARBA" id="ARBA00023002"/>
    </source>
</evidence>
<reference evidence="3" key="1">
    <citation type="submission" date="2020-03" db="EMBL/GenBank/DDBJ databases">
        <title>Genome of Pelagibius litoralis DSM 21314T.</title>
        <authorList>
            <person name="Wang G."/>
        </authorList>
    </citation>
    <scope>NUCLEOTIDE SEQUENCE</scope>
    <source>
        <strain evidence="3">DSM 21314</strain>
    </source>
</reference>
<organism evidence="3 4">
    <name type="scientific">Pelagibius litoralis</name>
    <dbReference type="NCBI Taxonomy" id="374515"/>
    <lineage>
        <taxon>Bacteria</taxon>
        <taxon>Pseudomonadati</taxon>
        <taxon>Pseudomonadota</taxon>
        <taxon>Alphaproteobacteria</taxon>
        <taxon>Rhodospirillales</taxon>
        <taxon>Rhodovibrionaceae</taxon>
        <taxon>Pelagibius</taxon>
    </lineage>
</organism>
<dbReference type="PANTHER" id="PTHR13847">
    <property type="entry name" value="SARCOSINE DEHYDROGENASE-RELATED"/>
    <property type="match status" value="1"/>
</dbReference>
<dbReference type="InterPro" id="IPR036188">
    <property type="entry name" value="FAD/NAD-bd_sf"/>
</dbReference>
<dbReference type="Gene3D" id="3.30.9.10">
    <property type="entry name" value="D-Amino Acid Oxidase, subunit A, domain 2"/>
    <property type="match status" value="1"/>
</dbReference>
<dbReference type="InterPro" id="IPR006076">
    <property type="entry name" value="FAD-dep_OxRdtase"/>
</dbReference>
<dbReference type="RefSeq" id="WP_167228351.1">
    <property type="nucleotide sequence ID" value="NZ_JAAQPH010000018.1"/>
</dbReference>
<sequence length="441" mass="47320">MTTAETTPEVTPETSATRRYPDTYYVATAKGLTAPQPLDGSTSCDVCIVGGGYTGVATALHLAERGYKTVVLESQRIGWGASGRNGGQFCSGQRVEPAAMTRLMGAERARMLWDLAEESKAIVRERIARHAIDCNLRPGLISAAFKAAHLQEILDYATGLRDDYGYAHIRPVSREEMREMLGSDLYHGGCIDTDAGHLHPLNYVLGLAAAAREAGARICEETPATALTRQGGRHLVRTPQGEVTADILVLACNGYLGKIEPRIAGTIMPINNFIIATEPLGAARARSIISNDAAVADSKHVLDYYRLSVDGRLLFGGGESYRAAYPRDIAGLVRRCMLRVFPQLADVKIDHAWGGTLAITMNRLPAYGRLGEDTYYAQGFSGQGVALTSLAGKVIAEAIAGDSARFDLLASVPTPAFPGGTLLRWPSLVAGMAYHALLDRL</sequence>
<keyword evidence="1" id="KW-0560">Oxidoreductase</keyword>
<dbReference type="SUPFAM" id="SSF51905">
    <property type="entry name" value="FAD/NAD(P)-binding domain"/>
    <property type="match status" value="1"/>
</dbReference>
<evidence type="ECO:0000313" key="3">
    <source>
        <dbReference type="EMBL" id="NIA71091.1"/>
    </source>
</evidence>
<dbReference type="AlphaFoldDB" id="A0A967F181"/>
<evidence type="ECO:0000259" key="2">
    <source>
        <dbReference type="Pfam" id="PF01266"/>
    </source>
</evidence>
<dbReference type="GO" id="GO:0005737">
    <property type="term" value="C:cytoplasm"/>
    <property type="evidence" value="ECO:0007669"/>
    <property type="project" value="TreeGrafter"/>
</dbReference>
<feature type="domain" description="FAD dependent oxidoreductase" evidence="2">
    <location>
        <begin position="45"/>
        <end position="397"/>
    </location>
</feature>
<gene>
    <name evidence="3" type="ORF">HBA54_21050</name>
</gene>
<accession>A0A967F181</accession>
<dbReference type="EMBL" id="JAAQPH010000018">
    <property type="protein sequence ID" value="NIA71091.1"/>
    <property type="molecule type" value="Genomic_DNA"/>
</dbReference>
<proteinExistence type="predicted"/>
<keyword evidence="4" id="KW-1185">Reference proteome</keyword>